<dbReference type="WBParaSite" id="SSLN_0000047101-mRNA-1">
    <property type="protein sequence ID" value="SSLN_0000047101-mRNA-1"/>
    <property type="gene ID" value="SSLN_0000047101"/>
</dbReference>
<evidence type="ECO:0000313" key="2">
    <source>
        <dbReference type="Proteomes" id="UP000275846"/>
    </source>
</evidence>
<protein>
    <submittedName>
        <fullName evidence="1 3">Uncharacterized protein</fullName>
    </submittedName>
</protein>
<dbReference type="EMBL" id="UYSU01000318">
    <property type="protein sequence ID" value="VDL85627.1"/>
    <property type="molecule type" value="Genomic_DNA"/>
</dbReference>
<evidence type="ECO:0000313" key="1">
    <source>
        <dbReference type="EMBL" id="VDL85627.1"/>
    </source>
</evidence>
<dbReference type="OrthoDB" id="10030815at2759"/>
<evidence type="ECO:0000313" key="3">
    <source>
        <dbReference type="WBParaSite" id="SSLN_0000047101-mRNA-1"/>
    </source>
</evidence>
<dbReference type="Proteomes" id="UP000275846">
    <property type="component" value="Unassembled WGS sequence"/>
</dbReference>
<keyword evidence="2" id="KW-1185">Reference proteome</keyword>
<reference evidence="3" key="1">
    <citation type="submission" date="2016-06" db="UniProtKB">
        <authorList>
            <consortium name="WormBaseParasite"/>
        </authorList>
    </citation>
    <scope>IDENTIFICATION</scope>
</reference>
<sequence>MSDVVDPVDLTVCRLFVQGDECIWFATRCGLIGRFFHSYLLNRNRLRLVDRKIRGRKTQTNNNKPRRHTLQAAWSINDRLMSLRLPLRGNQFTTIISAYASPMTSSDAAKDEFYEDLHALLATVPKMDKLIFLVDFITRVETDHAAWQGLLSESTDAPVDRKDSVSLSCHGYKRPVSALIPIGHVGQDSEDTPIPANRRSTPNSLRSLLVVATSTLPSLRLSSPLGIRSSCWTTTIKARGKILTIGELTRSISAEQLVSILQQQQAQFEAVHLKMMECMLQQFSLHFPDPESSGKQSTSLAQLLLASLNLFTADSGVTFDAWFKRWEDIFRVEFANADGA</sequence>
<accession>A0A183S8A2</accession>
<organism evidence="3">
    <name type="scientific">Schistocephalus solidus</name>
    <name type="common">Tapeworm</name>
    <dbReference type="NCBI Taxonomy" id="70667"/>
    <lineage>
        <taxon>Eukaryota</taxon>
        <taxon>Metazoa</taxon>
        <taxon>Spiralia</taxon>
        <taxon>Lophotrochozoa</taxon>
        <taxon>Platyhelminthes</taxon>
        <taxon>Cestoda</taxon>
        <taxon>Eucestoda</taxon>
        <taxon>Diphyllobothriidea</taxon>
        <taxon>Diphyllobothriidae</taxon>
        <taxon>Schistocephalus</taxon>
    </lineage>
</organism>
<reference evidence="1 2" key="2">
    <citation type="submission" date="2018-11" db="EMBL/GenBank/DDBJ databases">
        <authorList>
            <consortium name="Pathogen Informatics"/>
        </authorList>
    </citation>
    <scope>NUCLEOTIDE SEQUENCE [LARGE SCALE GENOMIC DNA]</scope>
    <source>
        <strain evidence="1 2">NST_G2</strain>
    </source>
</reference>
<name>A0A183S8A2_SCHSO</name>
<proteinExistence type="predicted"/>
<dbReference type="AlphaFoldDB" id="A0A183S8A2"/>
<gene>
    <name evidence="1" type="ORF">SSLN_LOCUS450</name>
</gene>